<keyword evidence="5 7" id="KW-1133">Transmembrane helix</keyword>
<feature type="non-terminal residue" evidence="8">
    <location>
        <position position="1"/>
    </location>
</feature>
<accession>A0AAW9KND0</accession>
<comment type="caution">
    <text evidence="8">The sequence shown here is derived from an EMBL/GenBank/DDBJ whole genome shotgun (WGS) entry which is preliminary data.</text>
</comment>
<evidence type="ECO:0000256" key="6">
    <source>
        <dbReference type="ARBA" id="ARBA00023136"/>
    </source>
</evidence>
<organism evidence="8 9">
    <name type="scientific">Clostridium perfringens</name>
    <dbReference type="NCBI Taxonomy" id="1502"/>
    <lineage>
        <taxon>Bacteria</taxon>
        <taxon>Bacillati</taxon>
        <taxon>Bacillota</taxon>
        <taxon>Clostridia</taxon>
        <taxon>Eubacteriales</taxon>
        <taxon>Clostridiaceae</taxon>
        <taxon>Clostridium</taxon>
    </lineage>
</organism>
<keyword evidence="6 7" id="KW-0472">Membrane</keyword>
<evidence type="ECO:0000313" key="8">
    <source>
        <dbReference type="EMBL" id="MDZ7543523.1"/>
    </source>
</evidence>
<evidence type="ECO:0000256" key="5">
    <source>
        <dbReference type="ARBA" id="ARBA00022989"/>
    </source>
</evidence>
<dbReference type="GO" id="GO:0015293">
    <property type="term" value="F:symporter activity"/>
    <property type="evidence" value="ECO:0007669"/>
    <property type="project" value="UniProtKB-KW"/>
</dbReference>
<dbReference type="InterPro" id="IPR001991">
    <property type="entry name" value="Na-dicarboxylate_symporter"/>
</dbReference>
<evidence type="ECO:0000313" key="9">
    <source>
        <dbReference type="Proteomes" id="UP001288944"/>
    </source>
</evidence>
<dbReference type="Pfam" id="PF00375">
    <property type="entry name" value="SDF"/>
    <property type="match status" value="1"/>
</dbReference>
<feature type="transmembrane region" description="Helical" evidence="7">
    <location>
        <begin position="111"/>
        <end position="140"/>
    </location>
</feature>
<comment type="subcellular location">
    <subcellularLocation>
        <location evidence="1">Cell membrane</location>
        <topology evidence="1">Multi-pass membrane protein</topology>
    </subcellularLocation>
</comment>
<feature type="transmembrane region" description="Helical" evidence="7">
    <location>
        <begin position="6"/>
        <end position="25"/>
    </location>
</feature>
<keyword evidence="2" id="KW-0813">Transport</keyword>
<gene>
    <name evidence="8" type="ORF">GNF83_20585</name>
</gene>
<dbReference type="InterPro" id="IPR036458">
    <property type="entry name" value="Na:dicarbo_symporter_sf"/>
</dbReference>
<evidence type="ECO:0000256" key="3">
    <source>
        <dbReference type="ARBA" id="ARBA00022475"/>
    </source>
</evidence>
<dbReference type="AlphaFoldDB" id="A0AAW9KND0"/>
<protein>
    <submittedName>
        <fullName evidence="8">Cation:dicarboxylase symporter family transporter</fullName>
    </submittedName>
</protein>
<name>A0AAW9KND0_CLOPF</name>
<dbReference type="PANTHER" id="PTHR42865">
    <property type="entry name" value="PROTON/GLUTAMATE-ASPARTATE SYMPORTER"/>
    <property type="match status" value="1"/>
</dbReference>
<keyword evidence="4 7" id="KW-0812">Transmembrane</keyword>
<evidence type="ECO:0000256" key="2">
    <source>
        <dbReference type="ARBA" id="ARBA00022448"/>
    </source>
</evidence>
<dbReference type="Proteomes" id="UP001288944">
    <property type="component" value="Unassembled WGS sequence"/>
</dbReference>
<evidence type="ECO:0000256" key="4">
    <source>
        <dbReference type="ARBA" id="ARBA00022692"/>
    </source>
</evidence>
<proteinExistence type="predicted"/>
<dbReference type="EMBL" id="WNUR01001280">
    <property type="protein sequence ID" value="MDZ7543523.1"/>
    <property type="molecule type" value="Genomic_DNA"/>
</dbReference>
<feature type="non-terminal residue" evidence="8">
    <location>
        <position position="145"/>
    </location>
</feature>
<dbReference type="PANTHER" id="PTHR42865:SF7">
    <property type="entry name" value="PROTON_GLUTAMATE-ASPARTATE SYMPORTER"/>
    <property type="match status" value="1"/>
</dbReference>
<dbReference type="SUPFAM" id="SSF118215">
    <property type="entry name" value="Proton glutamate symport protein"/>
    <property type="match status" value="1"/>
</dbReference>
<reference evidence="8" key="1">
    <citation type="submission" date="2019-11" db="EMBL/GenBank/DDBJ databases">
        <title>Characterization of Clostridium perfringens isolates from swine manure treated agricultural soils.</title>
        <authorList>
            <person name="Wushke S.T."/>
        </authorList>
    </citation>
    <scope>NUCLEOTIDE SEQUENCE</scope>
    <source>
        <strain evidence="8">X62</strain>
    </source>
</reference>
<sequence>VYVVVTIVTLLLFLIFGYAIFVAIGARLNPIKFVKKIGKVALFGFSTSSSAATLPLNTKTTTEELGVDKDIASFILPLGMTVNMNGTAIMQVIATIFIASSAGYNVTIGNIIIIALIALIASVGTPAAPGAGAIILFTVLSGMGY</sequence>
<keyword evidence="3" id="KW-1003">Cell membrane</keyword>
<dbReference type="GO" id="GO:0005886">
    <property type="term" value="C:plasma membrane"/>
    <property type="evidence" value="ECO:0007669"/>
    <property type="project" value="UniProtKB-SubCell"/>
</dbReference>
<evidence type="ECO:0000256" key="1">
    <source>
        <dbReference type="ARBA" id="ARBA00004651"/>
    </source>
</evidence>
<evidence type="ECO:0000256" key="7">
    <source>
        <dbReference type="SAM" id="Phobius"/>
    </source>
</evidence>
<dbReference type="Gene3D" id="1.10.3860.10">
    <property type="entry name" value="Sodium:dicarboxylate symporter"/>
    <property type="match status" value="1"/>
</dbReference>